<feature type="domain" description="ASCH" evidence="1">
    <location>
        <begin position="12"/>
        <end position="115"/>
    </location>
</feature>
<protein>
    <submittedName>
        <fullName evidence="2">RNA-binding protein</fullName>
    </submittedName>
</protein>
<reference evidence="2 3" key="1">
    <citation type="submission" date="2017-09" db="EMBL/GenBank/DDBJ databases">
        <title>Large-scale bioinformatics analysis of Bacillus genomes uncovers conserved roles of natural products in bacterial physiology.</title>
        <authorList>
            <consortium name="Agbiome Team Llc"/>
            <person name="Bleich R.M."/>
            <person name="Grubbs K.J."/>
            <person name="Santa Maria K.C."/>
            <person name="Allen S.E."/>
            <person name="Farag S."/>
            <person name="Shank E.A."/>
            <person name="Bowers A."/>
        </authorList>
    </citation>
    <scope>NUCLEOTIDE SEQUENCE [LARGE SCALE GENOMIC DNA]</scope>
    <source>
        <strain evidence="2 3">AFS076905</strain>
    </source>
</reference>
<dbReference type="SMART" id="SM01022">
    <property type="entry name" value="ASCH"/>
    <property type="match status" value="1"/>
</dbReference>
<proteinExistence type="predicted"/>
<dbReference type="Proteomes" id="UP000225182">
    <property type="component" value="Unassembled WGS sequence"/>
</dbReference>
<comment type="caution">
    <text evidence="2">The sequence shown here is derived from an EMBL/GenBank/DDBJ whole genome shotgun (WGS) entry which is preliminary data.</text>
</comment>
<dbReference type="InterPro" id="IPR007374">
    <property type="entry name" value="ASCH_domain"/>
</dbReference>
<dbReference type="Pfam" id="PF04266">
    <property type="entry name" value="ASCH"/>
    <property type="match status" value="1"/>
</dbReference>
<evidence type="ECO:0000313" key="2">
    <source>
        <dbReference type="EMBL" id="PFN18731.1"/>
    </source>
</evidence>
<name>A0A2B1JXW7_BACCE</name>
<dbReference type="CDD" id="cd06553">
    <property type="entry name" value="ASCH_Ef3133_like"/>
    <property type="match status" value="1"/>
</dbReference>
<dbReference type="Gene3D" id="3.10.400.10">
    <property type="entry name" value="Sulfate adenylyltransferase"/>
    <property type="match status" value="1"/>
</dbReference>
<dbReference type="PIRSF" id="PIRSF021320">
    <property type="entry name" value="DUF984"/>
    <property type="match status" value="1"/>
</dbReference>
<dbReference type="SUPFAM" id="SSF88697">
    <property type="entry name" value="PUA domain-like"/>
    <property type="match status" value="1"/>
</dbReference>
<accession>A0A2B1JXW7</accession>
<dbReference type="InterPro" id="IPR015947">
    <property type="entry name" value="PUA-like_sf"/>
</dbReference>
<dbReference type="PANTHER" id="PTHR39203:SF1">
    <property type="entry name" value="CYTOPLASMIC PROTEIN"/>
    <property type="match status" value="1"/>
</dbReference>
<gene>
    <name evidence="2" type="ORF">COJ50_25335</name>
</gene>
<organism evidence="2 3">
    <name type="scientific">Bacillus cereus</name>
    <dbReference type="NCBI Taxonomy" id="1396"/>
    <lineage>
        <taxon>Bacteria</taxon>
        <taxon>Bacillati</taxon>
        <taxon>Bacillota</taxon>
        <taxon>Bacilli</taxon>
        <taxon>Bacillales</taxon>
        <taxon>Bacillaceae</taxon>
        <taxon>Bacillus</taxon>
        <taxon>Bacillus cereus group</taxon>
    </lineage>
</organism>
<dbReference type="InterPro" id="IPR009326">
    <property type="entry name" value="DUF984"/>
</dbReference>
<evidence type="ECO:0000259" key="1">
    <source>
        <dbReference type="SMART" id="SM01022"/>
    </source>
</evidence>
<evidence type="ECO:0000313" key="3">
    <source>
        <dbReference type="Proteomes" id="UP000225182"/>
    </source>
</evidence>
<dbReference type="EMBL" id="NUYN01000050">
    <property type="protein sequence ID" value="PFN18731.1"/>
    <property type="molecule type" value="Genomic_DNA"/>
</dbReference>
<sequence length="118" mass="13754">MYLYQSDNKETYTIQTATCSGHIFYELENERLPTTNDYSIVPNSQDEPVAIIRTTEGTITPMNEIPEEFAIAEGDRTYDYWRDTHVQFFTKGLNELGHAFSEDMLLVCERFKLIDVKK</sequence>
<dbReference type="AlphaFoldDB" id="A0A2B1JXW7"/>
<dbReference type="PANTHER" id="PTHR39203">
    <property type="entry name" value="CYTOPLASMIC PROTEIN-RELATED"/>
    <property type="match status" value="1"/>
</dbReference>